<dbReference type="PANTHER" id="PTHR23088:SF27">
    <property type="entry name" value="DEAMINATED GLUTATHIONE AMIDASE"/>
    <property type="match status" value="1"/>
</dbReference>
<accession>A0A9X2HEC3</accession>
<dbReference type="AlphaFoldDB" id="A0A9X2HEC3"/>
<dbReference type="PROSITE" id="PS01227">
    <property type="entry name" value="UPF0012"/>
    <property type="match status" value="1"/>
</dbReference>
<dbReference type="EMBL" id="JANAFB010000035">
    <property type="protein sequence ID" value="MCP3426735.1"/>
    <property type="molecule type" value="Genomic_DNA"/>
</dbReference>
<sequence length="266" mass="28309">MKVAIAQINSGSDVERNLAKVAGYVERAAQAGAGTVVFPEATMLAFGSDLAAGVERHAESWRTELQWLASEHGITVVAGEFGLGSEGRVRNLLAVYTDRGERHEYVKIHLYDAFGYQESDSVEPGERPAVVNLDGVGAGLATCYDIRFPKLFAELSRGGAQVVLLGASWGAGEGKAEQWETLARARALDSNSYVVAVDQADPEVSGVEVAPDAPTGVGRSVVADPFGKVVARLGGEEELRVVDLDLDVVERAKRAIPVLENARLGY</sequence>
<evidence type="ECO:0000256" key="1">
    <source>
        <dbReference type="ARBA" id="ARBA00010613"/>
    </source>
</evidence>
<dbReference type="SUPFAM" id="SSF56317">
    <property type="entry name" value="Carbon-nitrogen hydrolase"/>
    <property type="match status" value="1"/>
</dbReference>
<name>A0A9X2HEC3_9MICC</name>
<reference evidence="3" key="1">
    <citation type="submission" date="2022-06" db="EMBL/GenBank/DDBJ databases">
        <title>Rothia sp. isolated from sandalwood seedling.</title>
        <authorList>
            <person name="Tuikhar N."/>
            <person name="Kirdat K."/>
            <person name="Thorat V."/>
            <person name="Swetha P."/>
            <person name="Padma S."/>
            <person name="Sundararaj R."/>
            <person name="Yadav A."/>
        </authorList>
    </citation>
    <scope>NUCLEOTIDE SEQUENCE</scope>
    <source>
        <strain evidence="3">AR01</strain>
    </source>
</reference>
<keyword evidence="3" id="KW-0378">Hydrolase</keyword>
<comment type="similarity">
    <text evidence="1">Belongs to the carbon-nitrogen hydrolase superfamily. NIT1/NIT2 family.</text>
</comment>
<proteinExistence type="inferred from homology"/>
<dbReference type="RefSeq" id="WP_254167818.1">
    <property type="nucleotide sequence ID" value="NZ_JANAFB010000035.1"/>
</dbReference>
<evidence type="ECO:0000259" key="2">
    <source>
        <dbReference type="PROSITE" id="PS50263"/>
    </source>
</evidence>
<keyword evidence="4" id="KW-1185">Reference proteome</keyword>
<evidence type="ECO:0000313" key="4">
    <source>
        <dbReference type="Proteomes" id="UP001139502"/>
    </source>
</evidence>
<dbReference type="InterPro" id="IPR036526">
    <property type="entry name" value="C-N_Hydrolase_sf"/>
</dbReference>
<dbReference type="Gene3D" id="3.60.110.10">
    <property type="entry name" value="Carbon-nitrogen hydrolase"/>
    <property type="match status" value="1"/>
</dbReference>
<organism evidence="3 4">
    <name type="scientific">Rothia santali</name>
    <dbReference type="NCBI Taxonomy" id="2949643"/>
    <lineage>
        <taxon>Bacteria</taxon>
        <taxon>Bacillati</taxon>
        <taxon>Actinomycetota</taxon>
        <taxon>Actinomycetes</taxon>
        <taxon>Micrococcales</taxon>
        <taxon>Micrococcaceae</taxon>
        <taxon>Rothia</taxon>
    </lineage>
</organism>
<gene>
    <name evidence="3" type="ORF">NBM05_12170</name>
</gene>
<dbReference type="GO" id="GO:0016787">
    <property type="term" value="F:hydrolase activity"/>
    <property type="evidence" value="ECO:0007669"/>
    <property type="project" value="UniProtKB-KW"/>
</dbReference>
<dbReference type="InterPro" id="IPR003010">
    <property type="entry name" value="C-N_Hydrolase"/>
</dbReference>
<dbReference type="PROSITE" id="PS50263">
    <property type="entry name" value="CN_HYDROLASE"/>
    <property type="match status" value="1"/>
</dbReference>
<dbReference type="Proteomes" id="UP001139502">
    <property type="component" value="Unassembled WGS sequence"/>
</dbReference>
<dbReference type="Pfam" id="PF00795">
    <property type="entry name" value="CN_hydrolase"/>
    <property type="match status" value="1"/>
</dbReference>
<evidence type="ECO:0000313" key="3">
    <source>
        <dbReference type="EMBL" id="MCP3426735.1"/>
    </source>
</evidence>
<protein>
    <submittedName>
        <fullName evidence="3">Carbon-nitrogen hydrolase family protein</fullName>
    </submittedName>
</protein>
<dbReference type="InterPro" id="IPR001110">
    <property type="entry name" value="UPF0012_CS"/>
</dbReference>
<dbReference type="CDD" id="cd07581">
    <property type="entry name" value="nitrilase_3"/>
    <property type="match status" value="1"/>
</dbReference>
<dbReference type="PANTHER" id="PTHR23088">
    <property type="entry name" value="NITRILASE-RELATED"/>
    <property type="match status" value="1"/>
</dbReference>
<feature type="domain" description="CN hydrolase" evidence="2">
    <location>
        <begin position="1"/>
        <end position="246"/>
    </location>
</feature>
<comment type="caution">
    <text evidence="3">The sequence shown here is derived from an EMBL/GenBank/DDBJ whole genome shotgun (WGS) entry which is preliminary data.</text>
</comment>